<dbReference type="Gene3D" id="3.90.1150.10">
    <property type="entry name" value="Aspartate Aminotransferase, domain 1"/>
    <property type="match status" value="1"/>
</dbReference>
<proteinExistence type="predicted"/>
<dbReference type="InterPro" id="IPR015421">
    <property type="entry name" value="PyrdxlP-dep_Trfase_major"/>
</dbReference>
<dbReference type="AlphaFoldDB" id="A0AAE0L448"/>
<dbReference type="Pfam" id="PF00908">
    <property type="entry name" value="dTDP_sugar_isom"/>
    <property type="match status" value="1"/>
</dbReference>
<dbReference type="GO" id="GO:0008483">
    <property type="term" value="F:transaminase activity"/>
    <property type="evidence" value="ECO:0007669"/>
    <property type="project" value="TreeGrafter"/>
</dbReference>
<dbReference type="CDD" id="cd05254">
    <property type="entry name" value="dTDP_HR_like_SDR_e"/>
    <property type="match status" value="1"/>
</dbReference>
<evidence type="ECO:0000313" key="3">
    <source>
        <dbReference type="Proteomes" id="UP001190700"/>
    </source>
</evidence>
<dbReference type="Proteomes" id="UP001190700">
    <property type="component" value="Unassembled WGS sequence"/>
</dbReference>
<dbReference type="Pfam" id="PF01041">
    <property type="entry name" value="DegT_DnrJ_EryC1"/>
    <property type="match status" value="1"/>
</dbReference>
<dbReference type="SUPFAM" id="SSF51182">
    <property type="entry name" value="RmlC-like cupins"/>
    <property type="match status" value="1"/>
</dbReference>
<dbReference type="InterPro" id="IPR011051">
    <property type="entry name" value="RmlC_Cupin_sf"/>
</dbReference>
<dbReference type="EMBL" id="LGRX02009971">
    <property type="protein sequence ID" value="KAK3271157.1"/>
    <property type="molecule type" value="Genomic_DNA"/>
</dbReference>
<dbReference type="Gene3D" id="3.40.50.720">
    <property type="entry name" value="NAD(P)-binding Rossmann-like Domain"/>
    <property type="match status" value="1"/>
</dbReference>
<dbReference type="InterPro" id="IPR029903">
    <property type="entry name" value="RmlD-like-bd"/>
</dbReference>
<dbReference type="SUPFAM" id="SSF51735">
    <property type="entry name" value="NAD(P)-binding Rossmann-fold domains"/>
    <property type="match status" value="1"/>
</dbReference>
<gene>
    <name evidence="2" type="ORF">CYMTET_20475</name>
</gene>
<dbReference type="Pfam" id="PF04321">
    <property type="entry name" value="RmlD_sub_bind"/>
    <property type="match status" value="1"/>
</dbReference>
<dbReference type="GO" id="GO:0000271">
    <property type="term" value="P:polysaccharide biosynthetic process"/>
    <property type="evidence" value="ECO:0007669"/>
    <property type="project" value="TreeGrafter"/>
</dbReference>
<dbReference type="SUPFAM" id="SSF53383">
    <property type="entry name" value="PLP-dependent transferases"/>
    <property type="match status" value="1"/>
</dbReference>
<dbReference type="InterPro" id="IPR015422">
    <property type="entry name" value="PyrdxlP-dep_Trfase_small"/>
</dbReference>
<dbReference type="InterPro" id="IPR014710">
    <property type="entry name" value="RmlC-like_jellyroll"/>
</dbReference>
<dbReference type="GO" id="GO:0008830">
    <property type="term" value="F:dTDP-4-dehydrorhamnose 3,5-epimerase activity"/>
    <property type="evidence" value="ECO:0007669"/>
    <property type="project" value="InterPro"/>
</dbReference>
<organism evidence="2 3">
    <name type="scientific">Cymbomonas tetramitiformis</name>
    <dbReference type="NCBI Taxonomy" id="36881"/>
    <lineage>
        <taxon>Eukaryota</taxon>
        <taxon>Viridiplantae</taxon>
        <taxon>Chlorophyta</taxon>
        <taxon>Pyramimonadophyceae</taxon>
        <taxon>Pyramimonadales</taxon>
        <taxon>Pyramimonadaceae</taxon>
        <taxon>Cymbomonas</taxon>
    </lineage>
</organism>
<dbReference type="PANTHER" id="PTHR30244">
    <property type="entry name" value="TRANSAMINASE"/>
    <property type="match status" value="1"/>
</dbReference>
<accession>A0AAE0L448</accession>
<dbReference type="CDD" id="cd00438">
    <property type="entry name" value="cupin_RmlC"/>
    <property type="match status" value="1"/>
</dbReference>
<dbReference type="InterPro" id="IPR036291">
    <property type="entry name" value="NAD(P)-bd_dom_sf"/>
</dbReference>
<comment type="caution">
    <text evidence="2">The sequence shown here is derived from an EMBL/GenBank/DDBJ whole genome shotgun (WGS) entry which is preliminary data.</text>
</comment>
<dbReference type="Gene3D" id="3.40.640.10">
    <property type="entry name" value="Type I PLP-dependent aspartate aminotransferase-like (Major domain)"/>
    <property type="match status" value="1"/>
</dbReference>
<dbReference type="GO" id="GO:0030170">
    <property type="term" value="F:pyridoxal phosphate binding"/>
    <property type="evidence" value="ECO:0007669"/>
    <property type="project" value="TreeGrafter"/>
</dbReference>
<reference evidence="2 3" key="1">
    <citation type="journal article" date="2015" name="Genome Biol. Evol.">
        <title>Comparative Genomics of a Bacterivorous Green Alga Reveals Evolutionary Causalities and Consequences of Phago-Mixotrophic Mode of Nutrition.</title>
        <authorList>
            <person name="Burns J.A."/>
            <person name="Paasch A."/>
            <person name="Narechania A."/>
            <person name="Kim E."/>
        </authorList>
    </citation>
    <scope>NUCLEOTIDE SEQUENCE [LARGE SCALE GENOMIC DNA]</scope>
    <source>
        <strain evidence="2 3">PLY_AMNH</strain>
    </source>
</reference>
<dbReference type="InterPro" id="IPR000653">
    <property type="entry name" value="DegT/StrS_aminotransferase"/>
</dbReference>
<dbReference type="InterPro" id="IPR015424">
    <property type="entry name" value="PyrdxlP-dep_Trfase"/>
</dbReference>
<evidence type="ECO:0000259" key="1">
    <source>
        <dbReference type="Pfam" id="PF04321"/>
    </source>
</evidence>
<evidence type="ECO:0000313" key="2">
    <source>
        <dbReference type="EMBL" id="KAK3271157.1"/>
    </source>
</evidence>
<protein>
    <recommendedName>
        <fullName evidence="1">RmlD-like substrate binding domain-containing protein</fullName>
    </recommendedName>
</protein>
<feature type="domain" description="RmlD-like substrate binding" evidence="1">
    <location>
        <begin position="200"/>
        <end position="487"/>
    </location>
</feature>
<dbReference type="InterPro" id="IPR000888">
    <property type="entry name" value="RmlC-like"/>
</dbReference>
<name>A0AAE0L448_9CHLO</name>
<dbReference type="PANTHER" id="PTHR30244:SF34">
    <property type="entry name" value="DTDP-4-AMINO-4,6-DIDEOXYGALACTOSE TRANSAMINASE"/>
    <property type="match status" value="1"/>
</dbReference>
<dbReference type="Gene3D" id="2.60.120.10">
    <property type="entry name" value="Jelly Rolls"/>
    <property type="match status" value="1"/>
</dbReference>
<keyword evidence="3" id="KW-1185">Reference proteome</keyword>
<sequence length="885" mass="97874">MAKPEKNTVDLTRNMEPVPIVDSYVLTRPIFRDDRGSFSEAYNSVKSEANGEPTRAWKQVSISESVAHVIRGIHVSKYGKFTSCLSGSLDDYIVDLREDSPSYLQWFCLPMSANNGKQLYIPPGCGHAFLAGENGCTIMYLQEGTFDPPNEMDVAWDDPVINIKWRIPDGVTPIISDKDKKAPKLVERRPNLPFSQPRKRVLIIGASGQVGNALKEEFSGYNCMGTYNTQQNDPCLTHCDMFELARNPSAAKLLLDSMAPDVVCICSAMTWVEGCEDDLIRAYAVNSTAPGLIAEAAKEVGAKVVHYSTDYVFDGTAGPYTETDKTCPLNVYGKSKLEGEQRVLKATPEALVLRTTGVYGPDKQSKNFVCQLMKNSASGSVMKIPNDQFGCPTYNKDIAKATRLLIEAGASGVFNVVGPDLYERHAFALETASILDLDAEKFVAVGTSEMRQKASRPLKAGLNTTKLSETLPDFKMQTLKEALKDWAPQVQSYYANTQATRPSASKKVWYAPHKFEAYGEDEIKAVEKCLRNGWLAPGPLTAEFEAQVSAYFGKKCGVMVNSGSSANLIGLAVLDLKPGAEIITPACTFSTCIAPMEQLGLKPVFIDVEVGRYVPSVDAILGAITPNTGCIFIPNLVGSKIDWEDLRARMPADRKDIILFEDSCDTMTHTTCTDLSVISFYASHIITAGGCGGVVMFNDMKLHAKALMYRDWGRIGNNSEEMSERFGHDVDGIPYDFKFLYGVLGYNMKACEMNAAFGLEQMKKLGTFTQMRKANIDRYVTNLSSAGTSYILPVNHNAYDWLAFPLMITKGTRMDLLQFMEENDVQVRVIFAGNITRHPVFRHYLQDFPISDNIMATGFLLGAHHGLTFEDIDRACDLLIRWDKQ</sequence>